<feature type="transmembrane region" description="Helical" evidence="2">
    <location>
        <begin position="164"/>
        <end position="187"/>
    </location>
</feature>
<proteinExistence type="predicted"/>
<feature type="transmembrane region" description="Helical" evidence="2">
    <location>
        <begin position="352"/>
        <end position="374"/>
    </location>
</feature>
<feature type="transmembrane region" description="Helical" evidence="2">
    <location>
        <begin position="251"/>
        <end position="272"/>
    </location>
</feature>
<sequence>MPSSAPRRRAAPQRRWSRARGPQAEPPVEPPAPAPVAVDQPEPDLESTAAIAATLPLPPPEPPPVPGPTEEAGRAGRSPRLLLGLWWAAVLVGVVTVLVCGLTDFGLPEHTTDRVSRGGAALTATAYTVALAVRTGGRPWIFGGVAALLGGLTVVVGLEVLTTGVAVMAAVVTAVLAVMLTVPAVTIRLAAREALVALAFSLVGAVAVVGFEPTIALLRFEYAALALSLAFALVLVFRLGAGLHGLGRRGVVIVIVGSVVLALTLAYAELLRRYGTPGLVDWLVDGVRWSRAHLGAFPRPIVTALGVPALAWGCHMRARRRQGWWVSVFGVAATAPVATSLLNTVITLRETVLATVYATVLGLLIGALLIRIDLRVTAPRGRRGRRAEAAAAIRPEPPRSQPLL</sequence>
<evidence type="ECO:0008006" key="5">
    <source>
        <dbReference type="Google" id="ProtNLM"/>
    </source>
</evidence>
<feature type="compositionally biased region" description="Pro residues" evidence="1">
    <location>
        <begin position="56"/>
        <end position="67"/>
    </location>
</feature>
<dbReference type="Proteomes" id="UP001596087">
    <property type="component" value="Unassembled WGS sequence"/>
</dbReference>
<feature type="compositionally biased region" description="Pro residues" evidence="1">
    <location>
        <begin position="24"/>
        <end position="34"/>
    </location>
</feature>
<gene>
    <name evidence="3" type="ORF">ACFPGP_02795</name>
</gene>
<protein>
    <recommendedName>
        <fullName evidence="5">DUF2339 domain-containing protein</fullName>
    </recommendedName>
</protein>
<feature type="transmembrane region" description="Helical" evidence="2">
    <location>
        <begin position="292"/>
        <end position="312"/>
    </location>
</feature>
<keyword evidence="2" id="KW-1133">Transmembrane helix</keyword>
<reference evidence="4" key="1">
    <citation type="journal article" date="2019" name="Int. J. Syst. Evol. Microbiol.">
        <title>The Global Catalogue of Microorganisms (GCM) 10K type strain sequencing project: providing services to taxonomists for standard genome sequencing and annotation.</title>
        <authorList>
            <consortium name="The Broad Institute Genomics Platform"/>
            <consortium name="The Broad Institute Genome Sequencing Center for Infectious Disease"/>
            <person name="Wu L."/>
            <person name="Ma J."/>
        </authorList>
    </citation>
    <scope>NUCLEOTIDE SEQUENCE [LARGE SCALE GENOMIC DNA]</scope>
    <source>
        <strain evidence="4">DFY41</strain>
    </source>
</reference>
<dbReference type="RefSeq" id="WP_378586582.1">
    <property type="nucleotide sequence ID" value="NZ_JBHSKD010000003.1"/>
</dbReference>
<feature type="transmembrane region" description="Helical" evidence="2">
    <location>
        <begin position="140"/>
        <end position="158"/>
    </location>
</feature>
<dbReference type="EMBL" id="JBHSKD010000003">
    <property type="protein sequence ID" value="MFC5175585.1"/>
    <property type="molecule type" value="Genomic_DNA"/>
</dbReference>
<keyword evidence="2" id="KW-0472">Membrane</keyword>
<name>A0ABW0BEB4_9ACTN</name>
<evidence type="ECO:0000256" key="2">
    <source>
        <dbReference type="SAM" id="Phobius"/>
    </source>
</evidence>
<feature type="compositionally biased region" description="Basic residues" evidence="1">
    <location>
        <begin position="1"/>
        <end position="18"/>
    </location>
</feature>
<evidence type="ECO:0000256" key="1">
    <source>
        <dbReference type="SAM" id="MobiDB-lite"/>
    </source>
</evidence>
<keyword evidence="2" id="KW-0812">Transmembrane</keyword>
<evidence type="ECO:0000313" key="4">
    <source>
        <dbReference type="Proteomes" id="UP001596087"/>
    </source>
</evidence>
<evidence type="ECO:0000313" key="3">
    <source>
        <dbReference type="EMBL" id="MFC5175585.1"/>
    </source>
</evidence>
<feature type="transmembrane region" description="Helical" evidence="2">
    <location>
        <begin position="194"/>
        <end position="216"/>
    </location>
</feature>
<feature type="transmembrane region" description="Helical" evidence="2">
    <location>
        <begin position="81"/>
        <end position="103"/>
    </location>
</feature>
<feature type="transmembrane region" description="Helical" evidence="2">
    <location>
        <begin position="324"/>
        <end position="346"/>
    </location>
</feature>
<comment type="caution">
    <text evidence="3">The sequence shown here is derived from an EMBL/GenBank/DDBJ whole genome shotgun (WGS) entry which is preliminary data.</text>
</comment>
<feature type="region of interest" description="Disordered" evidence="1">
    <location>
        <begin position="1"/>
        <end position="74"/>
    </location>
</feature>
<organism evidence="3 4">
    <name type="scientific">Nocardioides taihuensis</name>
    <dbReference type="NCBI Taxonomy" id="1835606"/>
    <lineage>
        <taxon>Bacteria</taxon>
        <taxon>Bacillati</taxon>
        <taxon>Actinomycetota</taxon>
        <taxon>Actinomycetes</taxon>
        <taxon>Propionibacteriales</taxon>
        <taxon>Nocardioidaceae</taxon>
        <taxon>Nocardioides</taxon>
    </lineage>
</organism>
<feature type="transmembrane region" description="Helical" evidence="2">
    <location>
        <begin position="222"/>
        <end position="239"/>
    </location>
</feature>
<accession>A0ABW0BEB4</accession>
<keyword evidence="4" id="KW-1185">Reference proteome</keyword>
<feature type="transmembrane region" description="Helical" evidence="2">
    <location>
        <begin position="115"/>
        <end position="133"/>
    </location>
</feature>